<feature type="transmembrane region" description="Helical" evidence="1">
    <location>
        <begin position="154"/>
        <end position="170"/>
    </location>
</feature>
<proteinExistence type="predicted"/>
<evidence type="ECO:0000313" key="2">
    <source>
        <dbReference type="EMBL" id="MDT9000474.1"/>
    </source>
</evidence>
<dbReference type="Proteomes" id="UP001246372">
    <property type="component" value="Unassembled WGS sequence"/>
</dbReference>
<protein>
    <submittedName>
        <fullName evidence="2">DUF2975 domain-containing protein</fullName>
    </submittedName>
</protein>
<keyword evidence="1" id="KW-0472">Membrane</keyword>
<dbReference type="EMBL" id="JAVXZY010000005">
    <property type="protein sequence ID" value="MDT9000474.1"/>
    <property type="molecule type" value="Genomic_DNA"/>
</dbReference>
<dbReference type="Pfam" id="PF11188">
    <property type="entry name" value="DUF2975"/>
    <property type="match status" value="1"/>
</dbReference>
<gene>
    <name evidence="2" type="ORF">RQP53_14470</name>
</gene>
<dbReference type="RefSeq" id="WP_315651066.1">
    <property type="nucleotide sequence ID" value="NZ_JAVXZY010000005.1"/>
</dbReference>
<evidence type="ECO:0000256" key="1">
    <source>
        <dbReference type="SAM" id="Phobius"/>
    </source>
</evidence>
<reference evidence="2" key="1">
    <citation type="submission" date="2023-09" db="EMBL/GenBank/DDBJ databases">
        <title>Paucibacter sp. APW11 Genome sequencing and assembly.</title>
        <authorList>
            <person name="Kim I."/>
        </authorList>
    </citation>
    <scope>NUCLEOTIDE SEQUENCE</scope>
    <source>
        <strain evidence="2">APW11</strain>
    </source>
</reference>
<dbReference type="InterPro" id="IPR021354">
    <property type="entry name" value="DUF2975"/>
</dbReference>
<name>A0ABU3PD06_9BURK</name>
<organism evidence="2 3">
    <name type="scientific">Roseateles aquae</name>
    <dbReference type="NCBI Taxonomy" id="3077235"/>
    <lineage>
        <taxon>Bacteria</taxon>
        <taxon>Pseudomonadati</taxon>
        <taxon>Pseudomonadota</taxon>
        <taxon>Betaproteobacteria</taxon>
        <taxon>Burkholderiales</taxon>
        <taxon>Sphaerotilaceae</taxon>
        <taxon>Roseateles</taxon>
    </lineage>
</organism>
<feature type="transmembrane region" description="Helical" evidence="1">
    <location>
        <begin position="15"/>
        <end position="40"/>
    </location>
</feature>
<sequence length="184" mass="20469">MPAQARPPRALQIRWLALLVQALSLTGMVLVLLLPTLLWFSDDWLPSLVNSQWRLEGSEIHLDPRSRAFGLLGCSPAMLVACWSLWRLWSLFRCYGRGDTFSVAPLRHLLGLARGILALSLLTPLANTASVLALTWLNPPGHRQLMLGLSLQDYLVLLIGLVLLAIARVMREAARLAEENAEFV</sequence>
<accession>A0ABU3PD06</accession>
<feature type="transmembrane region" description="Helical" evidence="1">
    <location>
        <begin position="109"/>
        <end position="134"/>
    </location>
</feature>
<feature type="transmembrane region" description="Helical" evidence="1">
    <location>
        <begin position="68"/>
        <end position="89"/>
    </location>
</feature>
<comment type="caution">
    <text evidence="2">The sequence shown here is derived from an EMBL/GenBank/DDBJ whole genome shotgun (WGS) entry which is preliminary data.</text>
</comment>
<keyword evidence="3" id="KW-1185">Reference proteome</keyword>
<evidence type="ECO:0000313" key="3">
    <source>
        <dbReference type="Proteomes" id="UP001246372"/>
    </source>
</evidence>
<keyword evidence="1" id="KW-0812">Transmembrane</keyword>
<keyword evidence="1" id="KW-1133">Transmembrane helix</keyword>